<dbReference type="SUPFAM" id="SSF54285">
    <property type="entry name" value="MoaD/ThiS"/>
    <property type="match status" value="1"/>
</dbReference>
<dbReference type="Pfam" id="PF02597">
    <property type="entry name" value="ThiS"/>
    <property type="match status" value="1"/>
</dbReference>
<proteinExistence type="inferred from homology"/>
<dbReference type="GO" id="GO:0000166">
    <property type="term" value="F:nucleotide binding"/>
    <property type="evidence" value="ECO:0007669"/>
    <property type="project" value="UniProtKB-KW"/>
</dbReference>
<organism evidence="4 5">
    <name type="scientific">Adhaeribacter soli</name>
    <dbReference type="NCBI Taxonomy" id="2607655"/>
    <lineage>
        <taxon>Bacteria</taxon>
        <taxon>Pseudomonadati</taxon>
        <taxon>Bacteroidota</taxon>
        <taxon>Cytophagia</taxon>
        <taxon>Cytophagales</taxon>
        <taxon>Hymenobacteraceae</taxon>
        <taxon>Adhaeribacter</taxon>
    </lineage>
</organism>
<dbReference type="UniPathway" id="UPA00344"/>
<reference evidence="4 5" key="1">
    <citation type="submission" date="2019-09" db="EMBL/GenBank/DDBJ databases">
        <title>Genome sequence of Adhaeribacter sp. M2.</title>
        <authorList>
            <person name="Srinivasan S."/>
        </authorList>
    </citation>
    <scope>NUCLEOTIDE SEQUENCE [LARGE SCALE GENOMIC DNA]</scope>
    <source>
        <strain evidence="4 5">M2</strain>
    </source>
</reference>
<dbReference type="Gene3D" id="3.10.20.30">
    <property type="match status" value="1"/>
</dbReference>
<dbReference type="GO" id="GO:0006777">
    <property type="term" value="P:Mo-molybdopterin cofactor biosynthetic process"/>
    <property type="evidence" value="ECO:0007669"/>
    <property type="project" value="InterPro"/>
</dbReference>
<protein>
    <recommendedName>
        <fullName evidence="3">Molybdopterin synthase sulfur carrier subunit</fullName>
    </recommendedName>
</protein>
<name>A0A5N1J7Y4_9BACT</name>
<accession>A0A5N1J7Y4</accession>
<keyword evidence="5" id="KW-1185">Reference proteome</keyword>
<dbReference type="CDD" id="cd00754">
    <property type="entry name" value="Ubl_MoaD"/>
    <property type="match status" value="1"/>
</dbReference>
<dbReference type="AlphaFoldDB" id="A0A5N1J7Y4"/>
<gene>
    <name evidence="4" type="ORF">F0P94_02395</name>
</gene>
<dbReference type="InterPro" id="IPR016155">
    <property type="entry name" value="Mopterin_synth/thiamin_S_b"/>
</dbReference>
<dbReference type="InterPro" id="IPR044672">
    <property type="entry name" value="MOCS2A"/>
</dbReference>
<evidence type="ECO:0000256" key="2">
    <source>
        <dbReference type="ARBA" id="ARBA00024200"/>
    </source>
</evidence>
<sequence length="80" mass="8545">MHLKILAFGIARDIFGGSQTVVEIPENATVSGLKTQLEAKYPRLQKLASYMIAVNDEYAQPGQTLSATDEIAIIPPVSGG</sequence>
<dbReference type="InterPro" id="IPR012675">
    <property type="entry name" value="Beta-grasp_dom_sf"/>
</dbReference>
<keyword evidence="1" id="KW-0547">Nucleotide-binding</keyword>
<evidence type="ECO:0000313" key="4">
    <source>
        <dbReference type="EMBL" id="KAA9346213.1"/>
    </source>
</evidence>
<dbReference type="PANTHER" id="PTHR33359">
    <property type="entry name" value="MOLYBDOPTERIN SYNTHASE SULFUR CARRIER SUBUNIT"/>
    <property type="match status" value="1"/>
</dbReference>
<evidence type="ECO:0000256" key="1">
    <source>
        <dbReference type="ARBA" id="ARBA00022741"/>
    </source>
</evidence>
<dbReference type="GO" id="GO:1990133">
    <property type="term" value="C:molybdopterin adenylyltransferase complex"/>
    <property type="evidence" value="ECO:0007669"/>
    <property type="project" value="TreeGrafter"/>
</dbReference>
<evidence type="ECO:0000256" key="3">
    <source>
        <dbReference type="ARBA" id="ARBA00024247"/>
    </source>
</evidence>
<dbReference type="InterPro" id="IPR003749">
    <property type="entry name" value="ThiS/MoaD-like"/>
</dbReference>
<dbReference type="EMBL" id="VTWT01000001">
    <property type="protein sequence ID" value="KAA9346213.1"/>
    <property type="molecule type" value="Genomic_DNA"/>
</dbReference>
<dbReference type="PANTHER" id="PTHR33359:SF1">
    <property type="entry name" value="MOLYBDOPTERIN SYNTHASE SULFUR CARRIER SUBUNIT"/>
    <property type="match status" value="1"/>
</dbReference>
<evidence type="ECO:0000313" key="5">
    <source>
        <dbReference type="Proteomes" id="UP000326570"/>
    </source>
</evidence>
<comment type="caution">
    <text evidence="4">The sequence shown here is derived from an EMBL/GenBank/DDBJ whole genome shotgun (WGS) entry which is preliminary data.</text>
</comment>
<dbReference type="Proteomes" id="UP000326570">
    <property type="component" value="Unassembled WGS sequence"/>
</dbReference>
<comment type="similarity">
    <text evidence="2">Belongs to the MoaD family.</text>
</comment>